<dbReference type="PANTHER" id="PTHR33677:SF3">
    <property type="entry name" value="COPPER-SENSING TRANSCRIPTIONAL REPRESSOR RICR"/>
    <property type="match status" value="1"/>
</dbReference>
<evidence type="ECO:0000313" key="3">
    <source>
        <dbReference type="Proteomes" id="UP000595847"/>
    </source>
</evidence>
<reference evidence="1 3" key="1">
    <citation type="submission" date="2020-12" db="EMBL/GenBank/DDBJ databases">
        <title>strain FJAT-54423T represents a novel species of the genus Brevibacillus.</title>
        <authorList>
            <person name="Tang R."/>
        </authorList>
    </citation>
    <scope>NUCLEOTIDE SEQUENCE [LARGE SCALE GENOMIC DNA]</scope>
    <source>
        <strain evidence="1 3">FJAT-54423</strain>
    </source>
</reference>
<dbReference type="EMBL" id="CP073708">
    <property type="protein sequence ID" value="QUO42581.1"/>
    <property type="molecule type" value="Genomic_DNA"/>
</dbReference>
<dbReference type="RefSeq" id="WP_198829078.1">
    <property type="nucleotide sequence ID" value="NZ_CP066308.1"/>
</dbReference>
<evidence type="ECO:0000313" key="2">
    <source>
        <dbReference type="EMBL" id="QUO42581.1"/>
    </source>
</evidence>
<dbReference type="Proteomes" id="UP000595847">
    <property type="component" value="Chromosome"/>
</dbReference>
<dbReference type="AlphaFoldDB" id="A0A7T5JPX5"/>
<dbReference type="GO" id="GO:0003677">
    <property type="term" value="F:DNA binding"/>
    <property type="evidence" value="ECO:0007669"/>
    <property type="project" value="InterPro"/>
</dbReference>
<dbReference type="Pfam" id="PF02583">
    <property type="entry name" value="Trns_repr_metal"/>
    <property type="match status" value="1"/>
</dbReference>
<proteinExistence type="predicted"/>
<dbReference type="Gene3D" id="1.20.58.1000">
    <property type="entry name" value="Metal-sensitive repressor, helix protomer"/>
    <property type="match status" value="1"/>
</dbReference>
<sequence length="102" mass="11480">MSEQDHCCSTDRSTPRADKIKANMIARLNRVEGQVRGIRGMVEKDVYCDDILNQIAAVQSALNAVGKMLLEGHMKSCVMERIQQGDNEVIDELLKTMNKLMK</sequence>
<keyword evidence="4" id="KW-1185">Reference proteome</keyword>
<dbReference type="KEGG" id="bcop:JD108_06525"/>
<evidence type="ECO:0000313" key="1">
    <source>
        <dbReference type="EMBL" id="QQE75555.1"/>
    </source>
</evidence>
<dbReference type="InterPro" id="IPR003735">
    <property type="entry name" value="Metal_Tscrpt_repr"/>
</dbReference>
<dbReference type="PANTHER" id="PTHR33677">
    <property type="entry name" value="TRANSCRIPTIONAL REPRESSOR FRMR-RELATED"/>
    <property type="match status" value="1"/>
</dbReference>
<dbReference type="GO" id="GO:0046872">
    <property type="term" value="F:metal ion binding"/>
    <property type="evidence" value="ECO:0007669"/>
    <property type="project" value="InterPro"/>
</dbReference>
<dbReference type="Proteomes" id="UP000677234">
    <property type="component" value="Chromosome"/>
</dbReference>
<reference evidence="2" key="2">
    <citation type="submission" date="2021-04" db="EMBL/GenBank/DDBJ databases">
        <title>Brevibacillus composti FJAT-54423, complete genome.</title>
        <authorList>
            <person name="Tang R."/>
        </authorList>
    </citation>
    <scope>NUCLEOTIDE SEQUENCE</scope>
    <source>
        <strain evidence="2">FJAT-54424</strain>
    </source>
</reference>
<name>A0A7T5JPX5_9BACL</name>
<dbReference type="EMBL" id="CP066308">
    <property type="protein sequence ID" value="QQE75555.1"/>
    <property type="molecule type" value="Genomic_DNA"/>
</dbReference>
<accession>A0A7T5JPX5</accession>
<dbReference type="CDD" id="cd10152">
    <property type="entry name" value="SaCsoR-like_DUF156"/>
    <property type="match status" value="1"/>
</dbReference>
<gene>
    <name evidence="1" type="ORF">JD108_06525</name>
    <name evidence="2" type="ORF">KDJ56_06205</name>
</gene>
<evidence type="ECO:0000313" key="4">
    <source>
        <dbReference type="Proteomes" id="UP000677234"/>
    </source>
</evidence>
<dbReference type="InterPro" id="IPR038390">
    <property type="entry name" value="Metal_Tscrpt_repr_sf"/>
</dbReference>
<dbReference type="GO" id="GO:0045892">
    <property type="term" value="P:negative regulation of DNA-templated transcription"/>
    <property type="evidence" value="ECO:0007669"/>
    <property type="project" value="UniProtKB-ARBA"/>
</dbReference>
<protein>
    <submittedName>
        <fullName evidence="1">Metal-sensitive transcriptional regulator</fullName>
    </submittedName>
</protein>
<organism evidence="1 3">
    <name type="scientific">Brevibacillus composti</name>
    <dbReference type="NCBI Taxonomy" id="2796470"/>
    <lineage>
        <taxon>Bacteria</taxon>
        <taxon>Bacillati</taxon>
        <taxon>Bacillota</taxon>
        <taxon>Bacilli</taxon>
        <taxon>Bacillales</taxon>
        <taxon>Paenibacillaceae</taxon>
        <taxon>Brevibacillus</taxon>
    </lineage>
</organism>